<feature type="region of interest" description="Disordered" evidence="12">
    <location>
        <begin position="82"/>
        <end position="101"/>
    </location>
</feature>
<dbReference type="Gene3D" id="1.20.1480.20">
    <property type="entry name" value="MAST3 pre-PK domain-like"/>
    <property type="match status" value="1"/>
</dbReference>
<feature type="compositionally biased region" description="Basic and acidic residues" evidence="12">
    <location>
        <begin position="558"/>
        <end position="571"/>
    </location>
</feature>
<dbReference type="GeneTree" id="ENSGT00940000157166"/>
<dbReference type="PROSITE" id="PS51285">
    <property type="entry name" value="AGC_KINASE_CTER"/>
    <property type="match status" value="1"/>
</dbReference>
<feature type="compositionally biased region" description="Low complexity" evidence="12">
    <location>
        <begin position="980"/>
        <end position="998"/>
    </location>
</feature>
<dbReference type="GO" id="GO:0000287">
    <property type="term" value="F:magnesium ion binding"/>
    <property type="evidence" value="ECO:0007669"/>
    <property type="project" value="InterPro"/>
</dbReference>
<evidence type="ECO:0000259" key="16">
    <source>
        <dbReference type="PROSITE" id="PS51285"/>
    </source>
</evidence>
<dbReference type="FunFam" id="1.20.1480.20:FF:000001">
    <property type="entry name" value="microtubule-associated serine/threonine-protein kinase 4 isoform X1"/>
    <property type="match status" value="1"/>
</dbReference>
<feature type="chain" id="PRO_5021373772" description="non-specific serine/threonine protein kinase" evidence="13">
    <location>
        <begin position="21"/>
        <end position="1170"/>
    </location>
</feature>
<dbReference type="PROSITE" id="PS50106">
    <property type="entry name" value="PDZ"/>
    <property type="match status" value="1"/>
</dbReference>
<evidence type="ECO:0000259" key="15">
    <source>
        <dbReference type="PROSITE" id="PS50106"/>
    </source>
</evidence>
<feature type="compositionally biased region" description="Low complexity" evidence="12">
    <location>
        <begin position="1149"/>
        <end position="1160"/>
    </location>
</feature>
<dbReference type="Pfam" id="PF17820">
    <property type="entry name" value="PDZ_6"/>
    <property type="match status" value="1"/>
</dbReference>
<evidence type="ECO:0000256" key="2">
    <source>
        <dbReference type="ARBA" id="ARBA00009903"/>
    </source>
</evidence>
<feature type="compositionally biased region" description="Low complexity" evidence="12">
    <location>
        <begin position="877"/>
        <end position="906"/>
    </location>
</feature>
<keyword evidence="18" id="KW-1185">Reference proteome</keyword>
<reference evidence="17" key="3">
    <citation type="submission" date="2025-09" db="UniProtKB">
        <authorList>
            <consortium name="Ensembl"/>
        </authorList>
    </citation>
    <scope>IDENTIFICATION</scope>
</reference>
<dbReference type="Gene3D" id="2.30.42.10">
    <property type="match status" value="1"/>
</dbReference>
<dbReference type="SUPFAM" id="SSF56112">
    <property type="entry name" value="Protein kinase-like (PK-like)"/>
    <property type="match status" value="1"/>
</dbReference>
<evidence type="ECO:0000256" key="8">
    <source>
        <dbReference type="ARBA" id="ARBA00022840"/>
    </source>
</evidence>
<dbReference type="Pfam" id="PF00069">
    <property type="entry name" value="Pkinase"/>
    <property type="match status" value="1"/>
</dbReference>
<keyword evidence="7" id="KW-0418">Kinase</keyword>
<comment type="catalytic activity">
    <reaction evidence="10">
        <text>L-threonyl-[protein] + ATP = O-phospho-L-threonyl-[protein] + ADP + H(+)</text>
        <dbReference type="Rhea" id="RHEA:46608"/>
        <dbReference type="Rhea" id="RHEA-COMP:11060"/>
        <dbReference type="Rhea" id="RHEA-COMP:11605"/>
        <dbReference type="ChEBI" id="CHEBI:15378"/>
        <dbReference type="ChEBI" id="CHEBI:30013"/>
        <dbReference type="ChEBI" id="CHEBI:30616"/>
        <dbReference type="ChEBI" id="CHEBI:61977"/>
        <dbReference type="ChEBI" id="CHEBI:456216"/>
        <dbReference type="EC" id="2.7.11.1"/>
    </reaction>
</comment>
<evidence type="ECO:0000256" key="11">
    <source>
        <dbReference type="ARBA" id="ARBA00048679"/>
    </source>
</evidence>
<dbReference type="EC" id="2.7.11.1" evidence="3"/>
<protein>
    <recommendedName>
        <fullName evidence="3">non-specific serine/threonine protein kinase</fullName>
        <ecNumber evidence="3">2.7.11.1</ecNumber>
    </recommendedName>
</protein>
<feature type="compositionally biased region" description="Polar residues" evidence="12">
    <location>
        <begin position="604"/>
        <end position="624"/>
    </location>
</feature>
<feature type="domain" description="Protein kinase" evidence="14">
    <location>
        <begin position="130"/>
        <end position="487"/>
    </location>
</feature>
<dbReference type="Gene3D" id="3.30.200.20">
    <property type="entry name" value="Phosphorylase Kinase, domain 1"/>
    <property type="match status" value="1"/>
</dbReference>
<dbReference type="Pfam" id="PF08926">
    <property type="entry name" value="DUF1908"/>
    <property type="match status" value="1"/>
</dbReference>
<feature type="signal peptide" evidence="13">
    <location>
        <begin position="1"/>
        <end position="20"/>
    </location>
</feature>
<evidence type="ECO:0000256" key="6">
    <source>
        <dbReference type="ARBA" id="ARBA00022741"/>
    </source>
</evidence>
<dbReference type="InterPro" id="IPR036034">
    <property type="entry name" value="PDZ_sf"/>
</dbReference>
<keyword evidence="13" id="KW-0732">Signal</keyword>
<dbReference type="GO" id="GO:0004674">
    <property type="term" value="F:protein serine/threonine kinase activity"/>
    <property type="evidence" value="ECO:0007669"/>
    <property type="project" value="UniProtKB-KW"/>
</dbReference>
<evidence type="ECO:0000313" key="18">
    <source>
        <dbReference type="Proteomes" id="UP000314982"/>
    </source>
</evidence>
<dbReference type="Ensembl" id="ENSHHUT00000053222.1">
    <property type="protein sequence ID" value="ENSHHUP00000051406.1"/>
    <property type="gene ID" value="ENSHHUG00000030898.1"/>
</dbReference>
<keyword evidence="8" id="KW-0067">ATP-binding</keyword>
<comment type="cofactor">
    <cofactor evidence="1">
        <name>Mg(2+)</name>
        <dbReference type="ChEBI" id="CHEBI:18420"/>
    </cofactor>
</comment>
<reference evidence="18" key="1">
    <citation type="submission" date="2018-06" db="EMBL/GenBank/DDBJ databases">
        <title>Genome assembly of Danube salmon.</title>
        <authorList>
            <person name="Macqueen D.J."/>
            <person name="Gundappa M.K."/>
        </authorList>
    </citation>
    <scope>NUCLEOTIDE SEQUENCE [LARGE SCALE GENOMIC DNA]</scope>
</reference>
<dbReference type="GO" id="GO:0005524">
    <property type="term" value="F:ATP binding"/>
    <property type="evidence" value="ECO:0007669"/>
    <property type="project" value="UniProtKB-KW"/>
</dbReference>
<dbReference type="SUPFAM" id="SSF50156">
    <property type="entry name" value="PDZ domain-like"/>
    <property type="match status" value="1"/>
</dbReference>
<dbReference type="AlphaFoldDB" id="A0A4W5NHJ0"/>
<keyword evidence="4" id="KW-0723">Serine/threonine-protein kinase</keyword>
<sequence length="1170" mass="129378">MGVWFACMTSTWCLLSSSMSHLSEHIDSFRFAAFPSLGQQQMCKSSKFITSVSQNPYSAVKFKRSQVPCLSRADGRRWSVASVPSSGYGTNPPSSSVSSSSSSQELLHQLPFQPTADELNFLFKHFRSTESLVDEEGQPSTLVRLRSRSLSPGRTCGSFDNEIVMMNHVYKERFPKATAQMEGRLLDILADCSPDSTLPLADGVLGFIQHQLVELARDCLDKSQMGQVTSRYFMELQEKLEKLLHEAYERSDSEEVTIIIKLVKKILIIISRPARLLECLEFNPEEFLHRLEAAEDHAKVGQVIKTDIPRYIIRQLGLTRDPLEDLPWSRTCAPSRRKPLEIRSLRLEAVSVLTDFGLSKIGLMNMTTNLYEEHIEKDTREFIDKQVCGTPEYIAPEVILRQGYGKPVDWWAMGIILYEFLVGCVPFFGDTPEQLFGQVVNDDVIWPEGEDALPANAQDLITRLLRQSPLDRLGTGGTPEVKMHRFFVGLDWNGLLRQKAEFIPQLETEDDTSYFDSRWRPLPLSFGSISMLLCKTVYSSTEHLSTSTPSNHSLSSSERSHSEEKEERWEGRSFLSPGQGHKQGASGDRRIEGHRGSLRPRASFGSSQSERSASPLVMNSTQSLDTMPRFTISAEEEDGVVSNLRRIRLRSNSTGTRPSYRRGGSRPFGHQLDTPEKHRSTSGCMVPKSASVSGLSLITPDTADGPPASPKSSLSSNHSSRDSSPSRGDLSLSSLRPPVIIHSSGKRFGFALRAIRVYMGDSDVYTVHHMVWCVEDDTPAHEAGLRAGDLITHVNGESVKGLVHTEVVELLLKSGNKVMLQTTALENTSIKVGPARKTSYKSKMARRSKKSKRKDGQDRRRSVLKKLAKHTPPPMQSSRSFSSGFQHSVSSSDSLSGSSTQSLSPGPSTPCRSPLPDQSGDSNSPQSSSPCSSSPNSPVTQARPSSLQVLGRYTKAGRCKSTSSIPPSPLACIPPPQPLSPQCSPSSLPGLSKSLHGKTLSPPTIARHSVRPRSAEPPRSPLLKRVQSAEKLSGAYHGDKKAYATRRHTMDVPLSEGEGLEDLDTARGFVCVGEQHGRQGLDHCSKELVMKKLALSERRDSFKKQKAVQEVSFDDLDEKKVPRPNLPVRQPRFKASWINLAQSDWSLEAAGRGAQGTAAQKSKPKEREGY</sequence>
<evidence type="ECO:0000313" key="17">
    <source>
        <dbReference type="Ensembl" id="ENSHHUP00000051406.1"/>
    </source>
</evidence>
<dbReference type="InterPro" id="IPR011009">
    <property type="entry name" value="Kinase-like_dom_sf"/>
</dbReference>
<dbReference type="SMART" id="SM00220">
    <property type="entry name" value="S_TKc"/>
    <property type="match status" value="1"/>
</dbReference>
<dbReference type="Proteomes" id="UP000314982">
    <property type="component" value="Unassembled WGS sequence"/>
</dbReference>
<dbReference type="InterPro" id="IPR050236">
    <property type="entry name" value="Ser_Thr_kinase_AGC"/>
</dbReference>
<feature type="compositionally biased region" description="Low complexity" evidence="12">
    <location>
        <begin position="710"/>
        <end position="734"/>
    </location>
</feature>
<feature type="domain" description="PDZ" evidence="15">
    <location>
        <begin position="743"/>
        <end position="826"/>
    </location>
</feature>
<evidence type="ECO:0000259" key="14">
    <source>
        <dbReference type="PROSITE" id="PS50011"/>
    </source>
</evidence>
<feature type="compositionally biased region" description="Basic residues" evidence="12">
    <location>
        <begin position="838"/>
        <end position="853"/>
    </location>
</feature>
<feature type="compositionally biased region" description="Polar residues" evidence="12">
    <location>
        <begin position="82"/>
        <end position="93"/>
    </location>
</feature>
<feature type="region of interest" description="Disordered" evidence="12">
    <location>
        <begin position="834"/>
        <end position="945"/>
    </location>
</feature>
<feature type="compositionally biased region" description="Low complexity" evidence="12">
    <location>
        <begin position="916"/>
        <end position="938"/>
    </location>
</feature>
<evidence type="ECO:0000256" key="1">
    <source>
        <dbReference type="ARBA" id="ARBA00001946"/>
    </source>
</evidence>
<evidence type="ECO:0000256" key="10">
    <source>
        <dbReference type="ARBA" id="ARBA00047899"/>
    </source>
</evidence>
<keyword evidence="5" id="KW-0808">Transferase</keyword>
<organism evidence="17 18">
    <name type="scientific">Hucho hucho</name>
    <name type="common">huchen</name>
    <dbReference type="NCBI Taxonomy" id="62062"/>
    <lineage>
        <taxon>Eukaryota</taxon>
        <taxon>Metazoa</taxon>
        <taxon>Chordata</taxon>
        <taxon>Craniata</taxon>
        <taxon>Vertebrata</taxon>
        <taxon>Euteleostomi</taxon>
        <taxon>Actinopterygii</taxon>
        <taxon>Neopterygii</taxon>
        <taxon>Teleostei</taxon>
        <taxon>Protacanthopterygii</taxon>
        <taxon>Salmoniformes</taxon>
        <taxon>Salmonidae</taxon>
        <taxon>Salmoninae</taxon>
        <taxon>Hucho</taxon>
    </lineage>
</organism>
<dbReference type="SUPFAM" id="SSF140482">
    <property type="entry name" value="MAST3 pre-PK domain-like"/>
    <property type="match status" value="1"/>
</dbReference>
<dbReference type="InterPro" id="IPR041489">
    <property type="entry name" value="PDZ_6"/>
</dbReference>
<comment type="catalytic activity">
    <reaction evidence="11">
        <text>L-seryl-[protein] + ATP = O-phospho-L-seryl-[protein] + ADP + H(+)</text>
        <dbReference type="Rhea" id="RHEA:17989"/>
        <dbReference type="Rhea" id="RHEA-COMP:9863"/>
        <dbReference type="Rhea" id="RHEA-COMP:11604"/>
        <dbReference type="ChEBI" id="CHEBI:15378"/>
        <dbReference type="ChEBI" id="CHEBI:29999"/>
        <dbReference type="ChEBI" id="CHEBI:30616"/>
        <dbReference type="ChEBI" id="CHEBI:83421"/>
        <dbReference type="ChEBI" id="CHEBI:456216"/>
        <dbReference type="EC" id="2.7.11.1"/>
    </reaction>
</comment>
<dbReference type="InterPro" id="IPR001478">
    <property type="entry name" value="PDZ"/>
</dbReference>
<evidence type="ECO:0000256" key="12">
    <source>
        <dbReference type="SAM" id="MobiDB-lite"/>
    </source>
</evidence>
<dbReference type="Gene3D" id="1.10.510.10">
    <property type="entry name" value="Transferase(Phosphotransferase) domain 1"/>
    <property type="match status" value="1"/>
</dbReference>
<feature type="region of interest" description="Disordered" evidence="12">
    <location>
        <begin position="544"/>
        <end position="624"/>
    </location>
</feature>
<dbReference type="PANTHER" id="PTHR24356:SF140">
    <property type="entry name" value="MICROTUBULE-ASSOCIATED SERINE_THREONINE-PROTEIN KINASE 3"/>
    <property type="match status" value="1"/>
</dbReference>
<reference evidence="17" key="2">
    <citation type="submission" date="2025-08" db="UniProtKB">
        <authorList>
            <consortium name="Ensembl"/>
        </authorList>
    </citation>
    <scope>IDENTIFICATION</scope>
</reference>
<feature type="domain" description="AGC-kinase C-terminal" evidence="16">
    <location>
        <begin position="488"/>
        <end position="584"/>
    </location>
</feature>
<comment type="similarity">
    <text evidence="2">Belongs to the protein kinase superfamily. AGC Ser/Thr protein kinase family.</text>
</comment>
<dbReference type="GO" id="GO:0035556">
    <property type="term" value="P:intracellular signal transduction"/>
    <property type="evidence" value="ECO:0007669"/>
    <property type="project" value="TreeGrafter"/>
</dbReference>
<feature type="region of interest" description="Disordered" evidence="12">
    <location>
        <begin position="645"/>
        <end position="734"/>
    </location>
</feature>
<dbReference type="GO" id="GO:0007010">
    <property type="term" value="P:cytoskeleton organization"/>
    <property type="evidence" value="ECO:0007669"/>
    <property type="project" value="TreeGrafter"/>
</dbReference>
<dbReference type="InterPro" id="IPR000961">
    <property type="entry name" value="AGC-kinase_C"/>
</dbReference>
<feature type="compositionally biased region" description="Low complexity" evidence="12">
    <location>
        <begin position="544"/>
        <end position="557"/>
    </location>
</feature>
<dbReference type="InterPro" id="IPR015022">
    <property type="entry name" value="MAST_pre-PK_dom"/>
</dbReference>
<evidence type="ECO:0000256" key="13">
    <source>
        <dbReference type="SAM" id="SignalP"/>
    </source>
</evidence>
<evidence type="ECO:0000256" key="4">
    <source>
        <dbReference type="ARBA" id="ARBA00022527"/>
    </source>
</evidence>
<evidence type="ECO:0000256" key="5">
    <source>
        <dbReference type="ARBA" id="ARBA00022679"/>
    </source>
</evidence>
<proteinExistence type="inferred from homology"/>
<evidence type="ECO:0000256" key="9">
    <source>
        <dbReference type="ARBA" id="ARBA00022842"/>
    </source>
</evidence>
<dbReference type="FunFam" id="2.30.42.10:FF:000008">
    <property type="entry name" value="microtubule-associated serine/threonine-protein kinase 4 isoform X2"/>
    <property type="match status" value="1"/>
</dbReference>
<name>A0A4W5NHJ0_9TELE</name>
<dbReference type="STRING" id="62062.ENSHHUP00000051406"/>
<dbReference type="PROSITE" id="PS50011">
    <property type="entry name" value="PROTEIN_KINASE_DOM"/>
    <property type="match status" value="1"/>
</dbReference>
<feature type="compositionally biased region" description="Pro residues" evidence="12">
    <location>
        <begin position="966"/>
        <end position="979"/>
    </location>
</feature>
<keyword evidence="9" id="KW-0460">Magnesium</keyword>
<dbReference type="SMART" id="SM00228">
    <property type="entry name" value="PDZ"/>
    <property type="match status" value="1"/>
</dbReference>
<dbReference type="InterPro" id="IPR023142">
    <property type="entry name" value="MAST_pre-PK_dom_sf"/>
</dbReference>
<dbReference type="InterPro" id="IPR000719">
    <property type="entry name" value="Prot_kinase_dom"/>
</dbReference>
<accession>A0A4W5NHJ0</accession>
<evidence type="ECO:0000256" key="3">
    <source>
        <dbReference type="ARBA" id="ARBA00012513"/>
    </source>
</evidence>
<feature type="region of interest" description="Disordered" evidence="12">
    <location>
        <begin position="958"/>
        <end position="1020"/>
    </location>
</feature>
<dbReference type="PANTHER" id="PTHR24356">
    <property type="entry name" value="SERINE/THREONINE-PROTEIN KINASE"/>
    <property type="match status" value="1"/>
</dbReference>
<keyword evidence="6" id="KW-0547">Nucleotide-binding</keyword>
<feature type="region of interest" description="Disordered" evidence="12">
    <location>
        <begin position="1149"/>
        <end position="1170"/>
    </location>
</feature>
<evidence type="ECO:0000256" key="7">
    <source>
        <dbReference type="ARBA" id="ARBA00022777"/>
    </source>
</evidence>